<reference evidence="2" key="1">
    <citation type="submission" date="2021-12" db="EMBL/GenBank/DDBJ databases">
        <authorList>
            <person name="King R."/>
        </authorList>
    </citation>
    <scope>NUCLEOTIDE SEQUENCE</scope>
</reference>
<feature type="region of interest" description="Disordered" evidence="1">
    <location>
        <begin position="1"/>
        <end position="22"/>
    </location>
</feature>
<keyword evidence="3" id="KW-1185">Reference proteome</keyword>
<organism evidence="2 3">
    <name type="scientific">Brassicogethes aeneus</name>
    <name type="common">Rape pollen beetle</name>
    <name type="synonym">Meligethes aeneus</name>
    <dbReference type="NCBI Taxonomy" id="1431903"/>
    <lineage>
        <taxon>Eukaryota</taxon>
        <taxon>Metazoa</taxon>
        <taxon>Ecdysozoa</taxon>
        <taxon>Arthropoda</taxon>
        <taxon>Hexapoda</taxon>
        <taxon>Insecta</taxon>
        <taxon>Pterygota</taxon>
        <taxon>Neoptera</taxon>
        <taxon>Endopterygota</taxon>
        <taxon>Coleoptera</taxon>
        <taxon>Polyphaga</taxon>
        <taxon>Cucujiformia</taxon>
        <taxon>Nitidulidae</taxon>
        <taxon>Meligethinae</taxon>
        <taxon>Brassicogethes</taxon>
    </lineage>
</organism>
<proteinExistence type="predicted"/>
<evidence type="ECO:0000313" key="2">
    <source>
        <dbReference type="EMBL" id="CAH0563033.1"/>
    </source>
</evidence>
<dbReference type="EMBL" id="OV121139">
    <property type="protein sequence ID" value="CAH0563033.1"/>
    <property type="molecule type" value="Genomic_DNA"/>
</dbReference>
<gene>
    <name evidence="2" type="ORF">MELIAE_LOCUS12035</name>
</gene>
<evidence type="ECO:0000313" key="3">
    <source>
        <dbReference type="Proteomes" id="UP001154078"/>
    </source>
</evidence>
<accession>A0A9P0BD50</accession>
<sequence>MTCRRIRRQSSVTTPEFSDDENVSTIRRNSKITTGADLEHHLQKIRLVVLPSNDFPSSFTAVDEAQARRIIRRQSSVTPEFSDDEYVSTIRRNSTVLAVPEMQQNLSGFSLLSGDEYFGFNEEDEEHFESQEANQDGLGCHLVFPSLPEDAVVESIMVSKSNCVND</sequence>
<name>A0A9P0BD50_BRAAE</name>
<protein>
    <submittedName>
        <fullName evidence="2">Uncharacterized protein</fullName>
    </submittedName>
</protein>
<dbReference type="Proteomes" id="UP001154078">
    <property type="component" value="Chromosome 8"/>
</dbReference>
<evidence type="ECO:0000256" key="1">
    <source>
        <dbReference type="SAM" id="MobiDB-lite"/>
    </source>
</evidence>
<dbReference type="AlphaFoldDB" id="A0A9P0BD50"/>